<reference evidence="3" key="1">
    <citation type="submission" date="2016-10" db="EMBL/GenBank/DDBJ databases">
        <authorList>
            <person name="Varghese N."/>
            <person name="Submissions S."/>
        </authorList>
    </citation>
    <scope>NUCLEOTIDE SEQUENCE [LARGE SCALE GENOMIC DNA]</scope>
    <source>
        <strain evidence="3">8N4</strain>
    </source>
</reference>
<evidence type="ECO:0000313" key="3">
    <source>
        <dbReference type="Proteomes" id="UP000242515"/>
    </source>
</evidence>
<dbReference type="AlphaFoldDB" id="A0A1H9KAM7"/>
<organism evidence="2 3">
    <name type="scientific">Rosenbergiella nectarea</name>
    <dbReference type="NCBI Taxonomy" id="988801"/>
    <lineage>
        <taxon>Bacteria</taxon>
        <taxon>Pseudomonadati</taxon>
        <taxon>Pseudomonadota</taxon>
        <taxon>Gammaproteobacteria</taxon>
        <taxon>Enterobacterales</taxon>
        <taxon>Erwiniaceae</taxon>
        <taxon>Rosenbergiella</taxon>
    </lineage>
</organism>
<evidence type="ECO:0000259" key="1">
    <source>
        <dbReference type="Pfam" id="PF07566"/>
    </source>
</evidence>
<accession>A0A1H9KAM7</accession>
<sequence length="188" mass="21222">MTSILSGCPRKYEIESSRYREILVNLYMFYLGGNAGKSNIEVHDIQFVAANTPEEAWPTLKKAWFGDKNKVHLDGYTHITWVDGYSVSLEDTPASDPQKLFFVNVGAYRPDTLAELHEFGLFVAEDAKQARKQALSRLLSGAAQQHKDNLKDVDNCLLLDKVGDSYLHLTPMTEGQLDRPAWQGYQPI</sequence>
<dbReference type="EMBL" id="FOGC01000009">
    <property type="protein sequence ID" value="SEQ96118.1"/>
    <property type="molecule type" value="Genomic_DNA"/>
</dbReference>
<dbReference type="STRING" id="988801.SAMN05216522_10942"/>
<feature type="domain" description="DUF1543" evidence="1">
    <location>
        <begin position="38"/>
        <end position="89"/>
    </location>
</feature>
<dbReference type="Pfam" id="PF07566">
    <property type="entry name" value="DUF1543"/>
    <property type="match status" value="2"/>
</dbReference>
<gene>
    <name evidence="2" type="ORF">SAMN05216522_10942</name>
</gene>
<dbReference type="Proteomes" id="UP000242515">
    <property type="component" value="Unassembled WGS sequence"/>
</dbReference>
<feature type="domain" description="DUF1543" evidence="1">
    <location>
        <begin position="113"/>
        <end position="156"/>
    </location>
</feature>
<dbReference type="Gene3D" id="3.10.20.10">
    <property type="match status" value="2"/>
</dbReference>
<keyword evidence="3" id="KW-1185">Reference proteome</keyword>
<proteinExistence type="predicted"/>
<evidence type="ECO:0000313" key="2">
    <source>
        <dbReference type="EMBL" id="SEQ96118.1"/>
    </source>
</evidence>
<name>A0A1H9KAM7_9GAMM</name>
<protein>
    <recommendedName>
        <fullName evidence="1">DUF1543 domain-containing protein</fullName>
    </recommendedName>
</protein>
<dbReference type="InterPro" id="IPR011440">
    <property type="entry name" value="DUF1543"/>
</dbReference>